<name>A0ABT1X163_9PROT</name>
<dbReference type="EMBL" id="JANJOU010000003">
    <property type="protein sequence ID" value="MCR0981846.1"/>
    <property type="molecule type" value="Genomic_DNA"/>
</dbReference>
<gene>
    <name evidence="1" type="ORF">NRP21_07275</name>
</gene>
<evidence type="ECO:0000313" key="2">
    <source>
        <dbReference type="Proteomes" id="UP001524642"/>
    </source>
</evidence>
<accession>A0ABT1X163</accession>
<evidence type="ECO:0000313" key="1">
    <source>
        <dbReference type="EMBL" id="MCR0981846.1"/>
    </source>
</evidence>
<sequence>MDLVVRVARIGGLRFQKALHLARRLEPARGIAFQGFRDEGGQRLVADQHLAVPGDPLVAVADRRARNPVAVHRPRPHPVLGLLGILLALVLGNRRQQVLDQDRVRVLAELDRRAFQLAARLAQEVAQIPMPANVAGEAADIVDDDHAAPALAQ</sequence>
<organism evidence="1 2">
    <name type="scientific">Roseomonas populi</name>
    <dbReference type="NCBI Taxonomy" id="3121582"/>
    <lineage>
        <taxon>Bacteria</taxon>
        <taxon>Pseudomonadati</taxon>
        <taxon>Pseudomonadota</taxon>
        <taxon>Alphaproteobacteria</taxon>
        <taxon>Acetobacterales</taxon>
        <taxon>Roseomonadaceae</taxon>
        <taxon>Roseomonas</taxon>
    </lineage>
</organism>
<proteinExistence type="predicted"/>
<reference evidence="1 2" key="1">
    <citation type="submission" date="2022-06" db="EMBL/GenBank/DDBJ databases">
        <title>Roseomonas CN29.</title>
        <authorList>
            <person name="Cheng Y."/>
            <person name="He X."/>
        </authorList>
    </citation>
    <scope>NUCLEOTIDE SEQUENCE [LARGE SCALE GENOMIC DNA]</scope>
    <source>
        <strain evidence="1 2">CN29</strain>
    </source>
</reference>
<protein>
    <submittedName>
        <fullName evidence="1">Uncharacterized protein</fullName>
    </submittedName>
</protein>
<dbReference type="Proteomes" id="UP001524642">
    <property type="component" value="Unassembled WGS sequence"/>
</dbReference>
<comment type="caution">
    <text evidence="1">The sequence shown here is derived from an EMBL/GenBank/DDBJ whole genome shotgun (WGS) entry which is preliminary data.</text>
</comment>
<keyword evidence="2" id="KW-1185">Reference proteome</keyword>